<dbReference type="Proteomes" id="UP000050482">
    <property type="component" value="Unassembled WGS sequence"/>
</dbReference>
<keyword evidence="4" id="KW-1185">Reference proteome</keyword>
<dbReference type="Gene3D" id="3.40.50.300">
    <property type="entry name" value="P-loop containing nucleotide triphosphate hydrolases"/>
    <property type="match status" value="1"/>
</dbReference>
<sequence length="292" mass="32381">MMTKFLFFSGKGGVGKTSLSSATAVMLANRGLKTLLVTTDPASNLGDVFHQSVGLLATPVAGVDNLFIQEIDSVESLRLYKERALAPLRELFPDDVVRSIEEKMSGPCTEEIATFDQFIDCMHRPEYDYVIFDTAPTGHTLRLLELPGSWSAHIEMSAEGTGQTCIGGVEALTASKEQYDQAVQALRDGECTQFVFVTRPDRIAIEEMMRSSQELQRLGMNKQMTIVNGVIPEEDRAHPYAARRWTVQSKYIAQIQSMFTGRIVEMPLYPDDVIGLGKIEEVGRDLDHVLAV</sequence>
<gene>
    <name evidence="3" type="ORF">AN477_10590</name>
</gene>
<dbReference type="InterPro" id="IPR025723">
    <property type="entry name" value="ArsA/GET3_ATPase-like"/>
</dbReference>
<organism evidence="3 4">
    <name type="scientific">Alicyclobacillus ferrooxydans</name>
    <dbReference type="NCBI Taxonomy" id="471514"/>
    <lineage>
        <taxon>Bacteria</taxon>
        <taxon>Bacillati</taxon>
        <taxon>Bacillota</taxon>
        <taxon>Bacilli</taxon>
        <taxon>Bacillales</taxon>
        <taxon>Alicyclobacillaceae</taxon>
        <taxon>Alicyclobacillus</taxon>
    </lineage>
</organism>
<dbReference type="InterPro" id="IPR016300">
    <property type="entry name" value="ATPase_ArsA/GET3"/>
</dbReference>
<dbReference type="CDD" id="cd02035">
    <property type="entry name" value="ArsA"/>
    <property type="match status" value="1"/>
</dbReference>
<reference evidence="3 4" key="1">
    <citation type="submission" date="2015-09" db="EMBL/GenBank/DDBJ databases">
        <title>Draft genome sequence of Alicyclobacillus ferrooxydans DSM 22381.</title>
        <authorList>
            <person name="Hemp J."/>
        </authorList>
    </citation>
    <scope>NUCLEOTIDE SEQUENCE [LARGE SCALE GENOMIC DNA]</scope>
    <source>
        <strain evidence="3 4">TC-34</strain>
    </source>
</reference>
<dbReference type="PANTHER" id="PTHR10803">
    <property type="entry name" value="ARSENICAL PUMP-DRIVING ATPASE ARSENITE-TRANSLOCATING ATPASE"/>
    <property type="match status" value="1"/>
</dbReference>
<dbReference type="GO" id="GO:0016887">
    <property type="term" value="F:ATP hydrolysis activity"/>
    <property type="evidence" value="ECO:0007669"/>
    <property type="project" value="InterPro"/>
</dbReference>
<dbReference type="Pfam" id="PF02374">
    <property type="entry name" value="ArsA_ATPase"/>
    <property type="match status" value="1"/>
</dbReference>
<dbReference type="InterPro" id="IPR027417">
    <property type="entry name" value="P-loop_NTPase"/>
</dbReference>
<evidence type="ECO:0000256" key="1">
    <source>
        <dbReference type="ARBA" id="ARBA00011040"/>
    </source>
</evidence>
<evidence type="ECO:0000313" key="4">
    <source>
        <dbReference type="Proteomes" id="UP000050482"/>
    </source>
</evidence>
<comment type="caution">
    <text evidence="3">The sequence shown here is derived from an EMBL/GenBank/DDBJ whole genome shotgun (WGS) entry which is preliminary data.</text>
</comment>
<comment type="similarity">
    <text evidence="1">Belongs to the arsA ATPase family.</text>
</comment>
<dbReference type="SUPFAM" id="SSF52540">
    <property type="entry name" value="P-loop containing nucleoside triphosphate hydrolases"/>
    <property type="match status" value="1"/>
</dbReference>
<proteinExistence type="inferred from homology"/>
<dbReference type="PANTHER" id="PTHR10803:SF3">
    <property type="entry name" value="ATPASE GET3"/>
    <property type="match status" value="1"/>
</dbReference>
<dbReference type="GO" id="GO:0005524">
    <property type="term" value="F:ATP binding"/>
    <property type="evidence" value="ECO:0007669"/>
    <property type="project" value="InterPro"/>
</dbReference>
<dbReference type="EMBL" id="LJCO01000045">
    <property type="protein sequence ID" value="KPV43861.1"/>
    <property type="molecule type" value="Genomic_DNA"/>
</dbReference>
<dbReference type="PATRIC" id="fig|471514.4.peg.5182"/>
<dbReference type="STRING" id="471514.AN477_10590"/>
<evidence type="ECO:0000313" key="3">
    <source>
        <dbReference type="EMBL" id="KPV43861.1"/>
    </source>
</evidence>
<evidence type="ECO:0000259" key="2">
    <source>
        <dbReference type="Pfam" id="PF02374"/>
    </source>
</evidence>
<dbReference type="NCBIfam" id="TIGR00345">
    <property type="entry name" value="GET3_arsA_TRC40"/>
    <property type="match status" value="1"/>
</dbReference>
<accession>A0A0N8PPB5</accession>
<protein>
    <submittedName>
        <fullName evidence="3">Arsenic ABC transporter ATPase</fullName>
    </submittedName>
</protein>
<name>A0A0N8PPB5_9BACL</name>
<dbReference type="AlphaFoldDB" id="A0A0N8PPB5"/>
<feature type="domain" description="ArsA/GET3 Anion-transporting ATPase-like" evidence="2">
    <location>
        <begin position="3"/>
        <end position="286"/>
    </location>
</feature>